<dbReference type="EC" id="2.7.10.2" evidence="4"/>
<proteinExistence type="predicted"/>
<dbReference type="PANTHER" id="PTHR32309:SF13">
    <property type="entry name" value="FERRIC ENTEROBACTIN TRANSPORT PROTEIN FEPE"/>
    <property type="match status" value="1"/>
</dbReference>
<keyword evidence="4" id="KW-0808">Transferase</keyword>
<name>A0A380DHK0_STAAU</name>
<dbReference type="Gene3D" id="3.40.50.300">
    <property type="entry name" value="P-loop containing nucleotide triphosphate hydrolases"/>
    <property type="match status" value="1"/>
</dbReference>
<reference evidence="4 5" key="1">
    <citation type="submission" date="2018-06" db="EMBL/GenBank/DDBJ databases">
        <authorList>
            <consortium name="Pathogen Informatics"/>
            <person name="Doyle S."/>
        </authorList>
    </citation>
    <scope>NUCLEOTIDE SEQUENCE [LARGE SCALE GENOMIC DNA]</scope>
    <source>
        <strain evidence="4 5">NCTC6133</strain>
    </source>
</reference>
<evidence type="ECO:0000256" key="2">
    <source>
        <dbReference type="ARBA" id="ARBA00022840"/>
    </source>
</evidence>
<dbReference type="InterPro" id="IPR027417">
    <property type="entry name" value="P-loop_NTPase"/>
</dbReference>
<dbReference type="PANTHER" id="PTHR32309">
    <property type="entry name" value="TYROSINE-PROTEIN KINASE"/>
    <property type="match status" value="1"/>
</dbReference>
<dbReference type="Proteomes" id="UP000255091">
    <property type="component" value="Unassembled WGS sequence"/>
</dbReference>
<dbReference type="GO" id="GO:0005524">
    <property type="term" value="F:ATP binding"/>
    <property type="evidence" value="ECO:0007669"/>
    <property type="project" value="UniProtKB-KW"/>
</dbReference>
<accession>A0A380DHK0</accession>
<protein>
    <submittedName>
        <fullName evidence="4">Capsular polysaccharide synthesis enzyme</fullName>
        <ecNumber evidence="4">2.7.10.2</ecNumber>
    </submittedName>
</protein>
<keyword evidence="1" id="KW-0547">Nucleotide-binding</keyword>
<dbReference type="SUPFAM" id="SSF52540">
    <property type="entry name" value="P-loop containing nucleoside triphosphate hydrolases"/>
    <property type="match status" value="1"/>
</dbReference>
<keyword evidence="2" id="KW-0067">ATP-binding</keyword>
<dbReference type="CDD" id="cd05387">
    <property type="entry name" value="BY-kinase"/>
    <property type="match status" value="1"/>
</dbReference>
<dbReference type="InterPro" id="IPR002586">
    <property type="entry name" value="CobQ/CobB/MinD/ParA_Nub-bd_dom"/>
</dbReference>
<dbReference type="GO" id="GO:0004715">
    <property type="term" value="F:non-membrane spanning protein tyrosine kinase activity"/>
    <property type="evidence" value="ECO:0007669"/>
    <property type="project" value="UniProtKB-EC"/>
</dbReference>
<evidence type="ECO:0000313" key="5">
    <source>
        <dbReference type="Proteomes" id="UP000255091"/>
    </source>
</evidence>
<evidence type="ECO:0000256" key="1">
    <source>
        <dbReference type="ARBA" id="ARBA00022741"/>
    </source>
</evidence>
<dbReference type="NCBIfam" id="TIGR01007">
    <property type="entry name" value="eps_fam"/>
    <property type="match status" value="1"/>
</dbReference>
<evidence type="ECO:0000313" key="4">
    <source>
        <dbReference type="EMBL" id="SUK28242.1"/>
    </source>
</evidence>
<gene>
    <name evidence="4" type="primary">capB_1</name>
    <name evidence="4" type="ORF">NCTC6133_00132</name>
</gene>
<evidence type="ECO:0000259" key="3">
    <source>
        <dbReference type="Pfam" id="PF01656"/>
    </source>
</evidence>
<dbReference type="InterPro" id="IPR050445">
    <property type="entry name" value="Bact_polysacc_biosynth/exp"/>
</dbReference>
<feature type="domain" description="CobQ/CobB/MinD/ParA nucleotide binding" evidence="3">
    <location>
        <begin position="49"/>
        <end position="90"/>
    </location>
</feature>
<organism evidence="4 5">
    <name type="scientific">Staphylococcus aureus</name>
    <dbReference type="NCBI Taxonomy" id="1280"/>
    <lineage>
        <taxon>Bacteria</taxon>
        <taxon>Bacillati</taxon>
        <taxon>Bacillota</taxon>
        <taxon>Bacilli</taxon>
        <taxon>Bacillales</taxon>
        <taxon>Staphylococcaceae</taxon>
        <taxon>Staphylococcus</taxon>
    </lineage>
</organism>
<dbReference type="AlphaFoldDB" id="A0A380DHK0"/>
<dbReference type="EMBL" id="UHAP01000001">
    <property type="protein sequence ID" value="SUK28242.1"/>
    <property type="molecule type" value="Genomic_DNA"/>
</dbReference>
<dbReference type="Pfam" id="PF01656">
    <property type="entry name" value="CbiA"/>
    <property type="match status" value="1"/>
</dbReference>
<sequence length="120" mass="13466">MVATYVKKENTTTTLFVYEKPKSTISEKFRGIRSNIMFSKANGEVKRLLVTSEKPGAGKSTVVSNVAITYAQAGYKTLVIDGDMRKPTQNYIFNEQNNNGLSSLIIGRNDYVRSNYVDRN</sequence>
<dbReference type="InterPro" id="IPR005702">
    <property type="entry name" value="Wzc-like_C"/>
</dbReference>
<dbReference type="GO" id="GO:0005886">
    <property type="term" value="C:plasma membrane"/>
    <property type="evidence" value="ECO:0007669"/>
    <property type="project" value="TreeGrafter"/>
</dbReference>